<dbReference type="KEGG" id="atl:Athai_27210"/>
<dbReference type="Gene3D" id="2.30.30.40">
    <property type="entry name" value="SH3 Domains"/>
    <property type="match status" value="2"/>
</dbReference>
<evidence type="ECO:0000256" key="2">
    <source>
        <dbReference type="ARBA" id="ARBA00022670"/>
    </source>
</evidence>
<keyword evidence="2" id="KW-0645">Protease</keyword>
<evidence type="ECO:0000259" key="6">
    <source>
        <dbReference type="PROSITE" id="PS51935"/>
    </source>
</evidence>
<evidence type="ECO:0000256" key="4">
    <source>
        <dbReference type="ARBA" id="ARBA00022807"/>
    </source>
</evidence>
<keyword evidence="3" id="KW-0378">Hydrolase</keyword>
<feature type="domain" description="NlpC/P60" evidence="6">
    <location>
        <begin position="228"/>
        <end position="354"/>
    </location>
</feature>
<evidence type="ECO:0000256" key="5">
    <source>
        <dbReference type="SAM" id="SignalP"/>
    </source>
</evidence>
<keyword evidence="5" id="KW-0732">Signal</keyword>
<feature type="signal peptide" evidence="5">
    <location>
        <begin position="1"/>
        <end position="25"/>
    </location>
</feature>
<dbReference type="SUPFAM" id="SSF54001">
    <property type="entry name" value="Cysteine proteinases"/>
    <property type="match status" value="1"/>
</dbReference>
<dbReference type="Proteomes" id="UP000611640">
    <property type="component" value="Chromosome"/>
</dbReference>
<reference evidence="7 8" key="1">
    <citation type="submission" date="2020-08" db="EMBL/GenBank/DDBJ databases">
        <title>Whole genome shotgun sequence of Actinocatenispora thailandica NBRC 105041.</title>
        <authorList>
            <person name="Komaki H."/>
            <person name="Tamura T."/>
        </authorList>
    </citation>
    <scope>NUCLEOTIDE SEQUENCE [LARGE SCALE GENOMIC DNA]</scope>
    <source>
        <strain evidence="7 8">NBRC 105041</strain>
    </source>
</reference>
<dbReference type="GO" id="GO:0008234">
    <property type="term" value="F:cysteine-type peptidase activity"/>
    <property type="evidence" value="ECO:0007669"/>
    <property type="project" value="UniProtKB-KW"/>
</dbReference>
<sequence length="354" mass="37666">MRTPPLRRLLSVLAVAPTLAALALAGPSAAAPAPVDRTPRAATAGSHATATVGYVDVAAATLWVDPNKDRKVDADATGNPVDLRAWTDGLTIDQRLWLVGELETQALYGTKVTILDHKNGWSYVAVDGQPTPRNPLGYPGWVPDVQISTDPAFGQYTGQPFALVTATTTGLYDDAARTHRSMDVALDTRLPVLGHDGSSIEVATPDRGPAYLDESAAAVYDTAADIPAPTGADLVATAKRYVGLPYVWAGTSSWGFDCSGFTHTVYDVHGVTIPRDADAQYAAGTPVADSDLQPGDLLFYAHDNGYVHHVGMYLGDGYEIDAPNNTSTEISTVEIVKVAEHRYADEYVGARRFL</sequence>
<dbReference type="InterPro" id="IPR051202">
    <property type="entry name" value="Peptidase_C40"/>
</dbReference>
<proteinExistence type="inferred from homology"/>
<evidence type="ECO:0000256" key="3">
    <source>
        <dbReference type="ARBA" id="ARBA00022801"/>
    </source>
</evidence>
<organism evidence="7 8">
    <name type="scientific">Actinocatenispora thailandica</name>
    <dbReference type="NCBI Taxonomy" id="227318"/>
    <lineage>
        <taxon>Bacteria</taxon>
        <taxon>Bacillati</taxon>
        <taxon>Actinomycetota</taxon>
        <taxon>Actinomycetes</taxon>
        <taxon>Micromonosporales</taxon>
        <taxon>Micromonosporaceae</taxon>
        <taxon>Actinocatenispora</taxon>
    </lineage>
</organism>
<protein>
    <submittedName>
        <fullName evidence="7">Peptidase P60</fullName>
    </submittedName>
</protein>
<dbReference type="InterPro" id="IPR038765">
    <property type="entry name" value="Papain-like_cys_pep_sf"/>
</dbReference>
<evidence type="ECO:0000313" key="8">
    <source>
        <dbReference type="Proteomes" id="UP000611640"/>
    </source>
</evidence>
<dbReference type="PANTHER" id="PTHR47053">
    <property type="entry name" value="MUREIN DD-ENDOPEPTIDASE MEPH-RELATED"/>
    <property type="match status" value="1"/>
</dbReference>
<dbReference type="PANTHER" id="PTHR47053:SF3">
    <property type="entry name" value="GAMMA-D-GLUTAMYL-L-LYSINE DIPEPTIDYL-PEPTIDASE"/>
    <property type="match status" value="1"/>
</dbReference>
<keyword evidence="8" id="KW-1185">Reference proteome</keyword>
<evidence type="ECO:0000313" key="7">
    <source>
        <dbReference type="EMBL" id="BCJ35218.1"/>
    </source>
</evidence>
<evidence type="ECO:0000256" key="1">
    <source>
        <dbReference type="ARBA" id="ARBA00007074"/>
    </source>
</evidence>
<dbReference type="RefSeq" id="WP_203961799.1">
    <property type="nucleotide sequence ID" value="NZ_AP023355.1"/>
</dbReference>
<feature type="chain" id="PRO_5038514112" evidence="5">
    <location>
        <begin position="26"/>
        <end position="354"/>
    </location>
</feature>
<dbReference type="Gene3D" id="3.90.1720.10">
    <property type="entry name" value="endopeptidase domain like (from Nostoc punctiforme)"/>
    <property type="match status" value="1"/>
</dbReference>
<dbReference type="InterPro" id="IPR057812">
    <property type="entry name" value="SH3_YKFC_2nd"/>
</dbReference>
<dbReference type="InterPro" id="IPR000064">
    <property type="entry name" value="NLP_P60_dom"/>
</dbReference>
<dbReference type="Pfam" id="PF00877">
    <property type="entry name" value="NLPC_P60"/>
    <property type="match status" value="1"/>
</dbReference>
<dbReference type="EMBL" id="AP023355">
    <property type="protein sequence ID" value="BCJ35218.1"/>
    <property type="molecule type" value="Genomic_DNA"/>
</dbReference>
<dbReference type="AlphaFoldDB" id="A0A7R7DP43"/>
<dbReference type="Pfam" id="PF23795">
    <property type="entry name" value="SH3_YKFC_2nd"/>
    <property type="match status" value="1"/>
</dbReference>
<gene>
    <name evidence="7" type="ORF">Athai_27210</name>
</gene>
<comment type="similarity">
    <text evidence="1">Belongs to the peptidase C40 family.</text>
</comment>
<keyword evidence="4" id="KW-0788">Thiol protease</keyword>
<accession>A0A7R7DP43</accession>
<dbReference type="PROSITE" id="PS51935">
    <property type="entry name" value="NLPC_P60"/>
    <property type="match status" value="1"/>
</dbReference>
<name>A0A7R7DP43_9ACTN</name>
<dbReference type="GO" id="GO:0006508">
    <property type="term" value="P:proteolysis"/>
    <property type="evidence" value="ECO:0007669"/>
    <property type="project" value="UniProtKB-KW"/>
</dbReference>